<reference evidence="2 3" key="1">
    <citation type="journal article" date="2021" name="Hortic Res">
        <title>Chromosome-scale assembly of the Dendrobium chrysotoxum genome enhances the understanding of orchid evolution.</title>
        <authorList>
            <person name="Zhang Y."/>
            <person name="Zhang G.Q."/>
            <person name="Zhang D."/>
            <person name="Liu X.D."/>
            <person name="Xu X.Y."/>
            <person name="Sun W.H."/>
            <person name="Yu X."/>
            <person name="Zhu X."/>
            <person name="Wang Z.W."/>
            <person name="Zhao X."/>
            <person name="Zhong W.Y."/>
            <person name="Chen H."/>
            <person name="Yin W.L."/>
            <person name="Huang T."/>
            <person name="Niu S.C."/>
            <person name="Liu Z.J."/>
        </authorList>
    </citation>
    <scope>NUCLEOTIDE SEQUENCE [LARGE SCALE GENOMIC DNA]</scope>
    <source>
        <strain evidence="2">Lindl</strain>
    </source>
</reference>
<keyword evidence="3" id="KW-1185">Reference proteome</keyword>
<comment type="caution">
    <text evidence="2">The sequence shown here is derived from an EMBL/GenBank/DDBJ whole genome shotgun (WGS) entry which is preliminary data.</text>
</comment>
<dbReference type="EMBL" id="JAGFBR010000019">
    <property type="protein sequence ID" value="KAH0449054.1"/>
    <property type="molecule type" value="Genomic_DNA"/>
</dbReference>
<dbReference type="PANTHER" id="PTHR34961:SF1">
    <property type="entry name" value="ROOT MERISTEM GROWTH FACTOR 10"/>
    <property type="match status" value="1"/>
</dbReference>
<dbReference type="Proteomes" id="UP000775213">
    <property type="component" value="Unassembled WGS sequence"/>
</dbReference>
<gene>
    <name evidence="2" type="ORF">IEQ34_022854</name>
</gene>
<accession>A0AAV7FKB1</accession>
<sequence length="108" mass="12200">MSSLLLLFLILSLSTHVCEGRYLSFSSINELSIPAHHQIKVVAMKMKHNKVLEASQMKDDKRKQEMVSGLASSTVKACSRIIHIKHKDQHPGFNVDYVEPKTHPPSHN</sequence>
<feature type="signal peptide" evidence="1">
    <location>
        <begin position="1"/>
        <end position="20"/>
    </location>
</feature>
<organism evidence="2 3">
    <name type="scientific">Dendrobium chrysotoxum</name>
    <name type="common">Orchid</name>
    <dbReference type="NCBI Taxonomy" id="161865"/>
    <lineage>
        <taxon>Eukaryota</taxon>
        <taxon>Viridiplantae</taxon>
        <taxon>Streptophyta</taxon>
        <taxon>Embryophyta</taxon>
        <taxon>Tracheophyta</taxon>
        <taxon>Spermatophyta</taxon>
        <taxon>Magnoliopsida</taxon>
        <taxon>Liliopsida</taxon>
        <taxon>Asparagales</taxon>
        <taxon>Orchidaceae</taxon>
        <taxon>Epidendroideae</taxon>
        <taxon>Malaxideae</taxon>
        <taxon>Dendrobiinae</taxon>
        <taxon>Dendrobium</taxon>
    </lineage>
</organism>
<keyword evidence="1" id="KW-0732">Signal</keyword>
<evidence type="ECO:0000313" key="3">
    <source>
        <dbReference type="Proteomes" id="UP000775213"/>
    </source>
</evidence>
<protein>
    <submittedName>
        <fullName evidence="2">Uncharacterized protein</fullName>
    </submittedName>
</protein>
<evidence type="ECO:0000256" key="1">
    <source>
        <dbReference type="SAM" id="SignalP"/>
    </source>
</evidence>
<feature type="chain" id="PRO_5043854619" evidence="1">
    <location>
        <begin position="21"/>
        <end position="108"/>
    </location>
</feature>
<dbReference type="InterPro" id="IPR053313">
    <property type="entry name" value="RGF"/>
</dbReference>
<proteinExistence type="predicted"/>
<evidence type="ECO:0000313" key="2">
    <source>
        <dbReference type="EMBL" id="KAH0449054.1"/>
    </source>
</evidence>
<dbReference type="PANTHER" id="PTHR34961">
    <property type="entry name" value="TRANSMEMBRANE PROTEIN"/>
    <property type="match status" value="1"/>
</dbReference>
<name>A0AAV7FKB1_DENCH</name>
<dbReference type="AlphaFoldDB" id="A0AAV7FKB1"/>